<evidence type="ECO:0000256" key="1">
    <source>
        <dbReference type="ARBA" id="ARBA00004141"/>
    </source>
</evidence>
<evidence type="ECO:0000256" key="3">
    <source>
        <dbReference type="ARBA" id="ARBA00022516"/>
    </source>
</evidence>
<evidence type="ECO:0000256" key="4">
    <source>
        <dbReference type="ARBA" id="ARBA00022692"/>
    </source>
</evidence>
<dbReference type="GO" id="GO:0005506">
    <property type="term" value="F:iron ion binding"/>
    <property type="evidence" value="ECO:0007669"/>
    <property type="project" value="TreeGrafter"/>
</dbReference>
<evidence type="ECO:0000256" key="10">
    <source>
        <dbReference type="ARBA" id="ARBA00023136"/>
    </source>
</evidence>
<dbReference type="Proteomes" id="UP000789595">
    <property type="component" value="Unassembled WGS sequence"/>
</dbReference>
<keyword evidence="5" id="KW-0276">Fatty acid metabolism</keyword>
<dbReference type="Pfam" id="PF00487">
    <property type="entry name" value="FA_desaturase"/>
    <property type="match status" value="1"/>
</dbReference>
<dbReference type="GO" id="GO:0004768">
    <property type="term" value="F:stearoyl-CoA 9-desaturase activity"/>
    <property type="evidence" value="ECO:0007669"/>
    <property type="project" value="TreeGrafter"/>
</dbReference>
<keyword evidence="7 12" id="KW-0560">Oxidoreductase</keyword>
<evidence type="ECO:0000256" key="11">
    <source>
        <dbReference type="ARBA" id="ARBA00023160"/>
    </source>
</evidence>
<feature type="transmembrane region" description="Helical" evidence="13">
    <location>
        <begin position="233"/>
        <end position="252"/>
    </location>
</feature>
<comment type="domain">
    <text evidence="12">The histidine box domains are involved in binding the catalytic metal ions.</text>
</comment>
<dbReference type="PANTHER" id="PTHR11351">
    <property type="entry name" value="ACYL-COA DESATURASE"/>
    <property type="match status" value="1"/>
</dbReference>
<keyword evidence="10 13" id="KW-0472">Membrane</keyword>
<keyword evidence="8" id="KW-0408">Iron</keyword>
<evidence type="ECO:0000256" key="12">
    <source>
        <dbReference type="RuleBase" id="RU000581"/>
    </source>
</evidence>
<evidence type="ECO:0000259" key="14">
    <source>
        <dbReference type="Pfam" id="PF00487"/>
    </source>
</evidence>
<feature type="transmembrane region" description="Helical" evidence="13">
    <location>
        <begin position="63"/>
        <end position="82"/>
    </location>
</feature>
<evidence type="ECO:0000256" key="7">
    <source>
        <dbReference type="ARBA" id="ARBA00023002"/>
    </source>
</evidence>
<comment type="similarity">
    <text evidence="2 12">Belongs to the fatty acid desaturase type 1 family.</text>
</comment>
<keyword evidence="17" id="KW-1185">Reference proteome</keyword>
<feature type="transmembrane region" description="Helical" evidence="13">
    <location>
        <begin position="89"/>
        <end position="108"/>
    </location>
</feature>
<reference evidence="16" key="2">
    <citation type="submission" date="2021-11" db="EMBL/GenBank/DDBJ databases">
        <authorList>
            <consortium name="Genoscope - CEA"/>
            <person name="William W."/>
        </authorList>
    </citation>
    <scope>NUCLEOTIDE SEQUENCE</scope>
</reference>
<dbReference type="EMBL" id="HBIW01015646">
    <property type="protein sequence ID" value="CAE0698061.1"/>
    <property type="molecule type" value="Transcribed_RNA"/>
</dbReference>
<reference evidence="15" key="1">
    <citation type="submission" date="2021-01" db="EMBL/GenBank/DDBJ databases">
        <authorList>
            <person name="Corre E."/>
            <person name="Pelletier E."/>
            <person name="Niang G."/>
            <person name="Scheremetjew M."/>
            <person name="Finn R."/>
            <person name="Kale V."/>
            <person name="Holt S."/>
            <person name="Cochrane G."/>
            <person name="Meng A."/>
            <person name="Brown T."/>
            <person name="Cohen L."/>
        </authorList>
    </citation>
    <scope>NUCLEOTIDE SEQUENCE</scope>
    <source>
        <strain evidence="15">CCMP1756</strain>
    </source>
</reference>
<comment type="cofactor">
    <cofactor evidence="12">
        <name>Fe(2+)</name>
        <dbReference type="ChEBI" id="CHEBI:29033"/>
    </cofactor>
</comment>
<dbReference type="PANTHER" id="PTHR11351:SF31">
    <property type="entry name" value="DESATURASE 1, ISOFORM A-RELATED"/>
    <property type="match status" value="1"/>
</dbReference>
<organism evidence="15">
    <name type="scientific">Pelagomonas calceolata</name>
    <dbReference type="NCBI Taxonomy" id="35677"/>
    <lineage>
        <taxon>Eukaryota</taxon>
        <taxon>Sar</taxon>
        <taxon>Stramenopiles</taxon>
        <taxon>Ochrophyta</taxon>
        <taxon>Pelagophyceae</taxon>
        <taxon>Pelagomonadales</taxon>
        <taxon>Pelagomonadaceae</taxon>
        <taxon>Pelagomonas</taxon>
    </lineage>
</organism>
<proteinExistence type="inferred from homology"/>
<keyword evidence="6 13" id="KW-1133">Transmembrane helix</keyword>
<gene>
    <name evidence="15" type="ORF">PCAL00307_LOCUS13497</name>
    <name evidence="16" type="ORF">PECAL_6P08870</name>
</gene>
<evidence type="ECO:0000256" key="8">
    <source>
        <dbReference type="ARBA" id="ARBA00023004"/>
    </source>
</evidence>
<evidence type="ECO:0000256" key="9">
    <source>
        <dbReference type="ARBA" id="ARBA00023098"/>
    </source>
</evidence>
<accession>A0A7S4E9G8</accession>
<protein>
    <recommendedName>
        <fullName evidence="14">Fatty acid desaturase domain-containing protein</fullName>
    </recommendedName>
</protein>
<dbReference type="GO" id="GO:0006636">
    <property type="term" value="P:unsaturated fatty acid biosynthetic process"/>
    <property type="evidence" value="ECO:0007669"/>
    <property type="project" value="TreeGrafter"/>
</dbReference>
<evidence type="ECO:0000313" key="15">
    <source>
        <dbReference type="EMBL" id="CAE0698061.1"/>
    </source>
</evidence>
<name>A0A7S4E9G8_9STRA</name>
<evidence type="ECO:0000256" key="2">
    <source>
        <dbReference type="ARBA" id="ARBA00009295"/>
    </source>
</evidence>
<keyword evidence="9" id="KW-0443">Lipid metabolism</keyword>
<feature type="domain" description="Fatty acid desaturase" evidence="14">
    <location>
        <begin position="91"/>
        <end position="293"/>
    </location>
</feature>
<keyword evidence="11 12" id="KW-0275">Fatty acid biosynthesis</keyword>
<dbReference type="GO" id="GO:0005789">
    <property type="term" value="C:endoplasmic reticulum membrane"/>
    <property type="evidence" value="ECO:0007669"/>
    <property type="project" value="TreeGrafter"/>
</dbReference>
<comment type="subcellular location">
    <subcellularLocation>
        <location evidence="1">Membrane</location>
        <topology evidence="1">Multi-pass membrane protein</topology>
    </subcellularLocation>
</comment>
<evidence type="ECO:0000256" key="6">
    <source>
        <dbReference type="ARBA" id="ARBA00022989"/>
    </source>
</evidence>
<evidence type="ECO:0000256" key="13">
    <source>
        <dbReference type="SAM" id="Phobius"/>
    </source>
</evidence>
<dbReference type="EMBL" id="CAKKNE010000006">
    <property type="protein sequence ID" value="CAH0379277.1"/>
    <property type="molecule type" value="Genomic_DNA"/>
</dbReference>
<sequence>MATSSPVVAASAAKAATPAEAAAKLGATYPHEQMATRPLDLNPAHWYAAIKWHYDGGTLNWPMIIYIGLCHYWAVLGLTRLATVHTYTLLWAYVLWPITGLGITAGVHRLWSHRSYTAGPALRCLLMLMNSIANQGSIFHWARDHRVHHKHSETTADPHNAQRGFFYAHVGWLLCKKHPDVVKEGKKLDFNDLKRDGFVMFQRKLDPWFTMFMCFAFPGLVAKFGWGERFWDAVWVAGFLRYIFVLHSTWLVNSAAHIFGDHPYNEQWPAENPIVSFFAVGEGWHNWHHQYPYDYAASEFGITSQFNPTKLFIDFFCLLGMASNPKRATSSWERTKMKRDKGVFEKSNFVLCMEGYAARGADAAEAYPAKKQD</sequence>
<evidence type="ECO:0000313" key="16">
    <source>
        <dbReference type="EMBL" id="CAH0379277.1"/>
    </source>
</evidence>
<dbReference type="OrthoDB" id="10260134at2759"/>
<dbReference type="AlphaFoldDB" id="A0A7S4E9G8"/>
<evidence type="ECO:0000256" key="5">
    <source>
        <dbReference type="ARBA" id="ARBA00022832"/>
    </source>
</evidence>
<dbReference type="InterPro" id="IPR005804">
    <property type="entry name" value="FA_desaturase_dom"/>
</dbReference>
<dbReference type="CDD" id="cd03505">
    <property type="entry name" value="Delta9-FADS-like"/>
    <property type="match status" value="1"/>
</dbReference>
<keyword evidence="3 12" id="KW-0444">Lipid biosynthesis</keyword>
<dbReference type="PRINTS" id="PR00075">
    <property type="entry name" value="FACDDSATRASE"/>
</dbReference>
<feature type="transmembrane region" description="Helical" evidence="13">
    <location>
        <begin position="208"/>
        <end position="227"/>
    </location>
</feature>
<evidence type="ECO:0000313" key="17">
    <source>
        <dbReference type="Proteomes" id="UP000789595"/>
    </source>
</evidence>
<keyword evidence="4 12" id="KW-0812">Transmembrane</keyword>
<dbReference type="InterPro" id="IPR015876">
    <property type="entry name" value="Acyl-CoA_DS"/>
</dbReference>